<gene>
    <name evidence="8" type="ORF">Vbra_16922</name>
</gene>
<feature type="transmembrane region" description="Helical" evidence="6">
    <location>
        <begin position="69"/>
        <end position="88"/>
    </location>
</feature>
<dbReference type="VEuPathDB" id="CryptoDB:Vbra_16922"/>
<feature type="transmembrane region" description="Helical" evidence="6">
    <location>
        <begin position="201"/>
        <end position="222"/>
    </location>
</feature>
<dbReference type="GO" id="GO:0016020">
    <property type="term" value="C:membrane"/>
    <property type="evidence" value="ECO:0007669"/>
    <property type="project" value="UniProtKB-SubCell"/>
</dbReference>
<feature type="transmembrane region" description="Helical" evidence="6">
    <location>
        <begin position="38"/>
        <end position="57"/>
    </location>
</feature>
<dbReference type="PANTHER" id="PTHR32322:SF2">
    <property type="entry name" value="EAMA DOMAIN-CONTAINING PROTEIN"/>
    <property type="match status" value="1"/>
</dbReference>
<organism evidence="8 9">
    <name type="scientific">Vitrella brassicaformis (strain CCMP3155)</name>
    <dbReference type="NCBI Taxonomy" id="1169540"/>
    <lineage>
        <taxon>Eukaryota</taxon>
        <taxon>Sar</taxon>
        <taxon>Alveolata</taxon>
        <taxon>Colpodellida</taxon>
        <taxon>Vitrellaceae</taxon>
        <taxon>Vitrella</taxon>
    </lineage>
</organism>
<feature type="transmembrane region" description="Helical" evidence="6">
    <location>
        <begin position="7"/>
        <end position="26"/>
    </location>
</feature>
<evidence type="ECO:0000256" key="3">
    <source>
        <dbReference type="ARBA" id="ARBA00022989"/>
    </source>
</evidence>
<dbReference type="InterPro" id="IPR037185">
    <property type="entry name" value="EmrE-like"/>
</dbReference>
<keyword evidence="3 6" id="KW-1133">Transmembrane helix</keyword>
<evidence type="ECO:0000259" key="7">
    <source>
        <dbReference type="Pfam" id="PF00892"/>
    </source>
</evidence>
<dbReference type="OMA" id="FHEWAGQ"/>
<name>A0A0G4G3Y1_VITBC</name>
<keyword evidence="9" id="KW-1185">Reference proteome</keyword>
<keyword evidence="2 6" id="KW-0812">Transmembrane</keyword>
<feature type="domain" description="EamA" evidence="7">
    <location>
        <begin position="7"/>
        <end position="123"/>
    </location>
</feature>
<dbReference type="Pfam" id="PF00892">
    <property type="entry name" value="EamA"/>
    <property type="match status" value="1"/>
</dbReference>
<feature type="transmembrane region" description="Helical" evidence="6">
    <location>
        <begin position="360"/>
        <end position="383"/>
    </location>
</feature>
<evidence type="ECO:0000256" key="2">
    <source>
        <dbReference type="ARBA" id="ARBA00022692"/>
    </source>
</evidence>
<dbReference type="Proteomes" id="UP000041254">
    <property type="component" value="Unassembled WGS sequence"/>
</dbReference>
<protein>
    <recommendedName>
        <fullName evidence="7">EamA domain-containing protein</fullName>
    </recommendedName>
</protein>
<feature type="region of interest" description="Disordered" evidence="5">
    <location>
        <begin position="155"/>
        <end position="182"/>
    </location>
</feature>
<keyword evidence="4 6" id="KW-0472">Membrane</keyword>
<dbReference type="PANTHER" id="PTHR32322">
    <property type="entry name" value="INNER MEMBRANE TRANSPORTER"/>
    <property type="match status" value="1"/>
</dbReference>
<evidence type="ECO:0000256" key="6">
    <source>
        <dbReference type="SAM" id="Phobius"/>
    </source>
</evidence>
<dbReference type="AlphaFoldDB" id="A0A0G4G3Y1"/>
<feature type="transmembrane region" description="Helical" evidence="6">
    <location>
        <begin position="242"/>
        <end position="263"/>
    </location>
</feature>
<dbReference type="EMBL" id="CDMY01000562">
    <property type="protein sequence ID" value="CEM22891.1"/>
    <property type="molecule type" value="Genomic_DNA"/>
</dbReference>
<dbReference type="InParanoid" id="A0A0G4G3Y1"/>
<dbReference type="InterPro" id="IPR000620">
    <property type="entry name" value="EamA_dom"/>
</dbReference>
<evidence type="ECO:0000256" key="1">
    <source>
        <dbReference type="ARBA" id="ARBA00004141"/>
    </source>
</evidence>
<comment type="subcellular location">
    <subcellularLocation>
        <location evidence="1">Membrane</location>
        <topology evidence="1">Multi-pass membrane protein</topology>
    </subcellularLocation>
</comment>
<reference evidence="8 9" key="1">
    <citation type="submission" date="2014-11" db="EMBL/GenBank/DDBJ databases">
        <authorList>
            <person name="Zhu J."/>
            <person name="Qi W."/>
            <person name="Song R."/>
        </authorList>
    </citation>
    <scope>NUCLEOTIDE SEQUENCE [LARGE SCALE GENOMIC DNA]</scope>
</reference>
<evidence type="ECO:0000256" key="4">
    <source>
        <dbReference type="ARBA" id="ARBA00023136"/>
    </source>
</evidence>
<feature type="transmembrane region" description="Helical" evidence="6">
    <location>
        <begin position="419"/>
        <end position="440"/>
    </location>
</feature>
<feature type="region of interest" description="Disordered" evidence="5">
    <location>
        <begin position="448"/>
        <end position="479"/>
    </location>
</feature>
<evidence type="ECO:0000313" key="9">
    <source>
        <dbReference type="Proteomes" id="UP000041254"/>
    </source>
</evidence>
<dbReference type="InterPro" id="IPR050638">
    <property type="entry name" value="AA-Vitamin_Transporters"/>
</dbReference>
<dbReference type="SUPFAM" id="SSF103481">
    <property type="entry name" value="Multidrug resistance efflux transporter EmrE"/>
    <property type="match status" value="1"/>
</dbReference>
<feature type="transmembrane region" description="Helical" evidence="6">
    <location>
        <begin position="100"/>
        <end position="119"/>
    </location>
</feature>
<evidence type="ECO:0000313" key="8">
    <source>
        <dbReference type="EMBL" id="CEM22891.1"/>
    </source>
</evidence>
<evidence type="ECO:0000256" key="5">
    <source>
        <dbReference type="SAM" id="MobiDB-lite"/>
    </source>
</evidence>
<sequence>MSLSSSWCIVLVVVQGIIAGSTFIFTDTLKDAIDPLSLVAFRLAIGSAVLTSVFLLWQPQGRGERQESLASSTHLMSVVALSIMNQIVPYSCYPMAMKQGISVTTAAILSGAGPLYASLLKLLAGWRWLTCGHHHHRGGTSTVRAIQMREAAPADGALSPAPYDGGGEEEDHEARSATRTLTAGRGPLRWQSGLIDDKRDVFGLVIGFIGVTLVVALTTHGLPHQHGKGQGAAAAEASATSVVLGLVLLAAALLSKASAAVFAEAKVTPHFHFLTLAWLQTTIGSAIAWTLALAVESPLETLMQLLSFGGDDSSEGDDRHFDTLAPPAMPCGTPTNSSSSSSNTALCRVDLDHQDAEDYLGVWVSLLYLGVAASSLVYLCQFLLIGQVGAVKSMVVDYITPVVGAVEGGVLAGRSAQWGGVYVTVGQVAGLVLILLGVALMRWTAPCRQPEQSGNRDEHRGGTNGVGEESLQPLRQQAG</sequence>
<proteinExistence type="predicted"/>
<accession>A0A0G4G3Y1</accession>